<sequence length="94" mass="11135">MVIERGRYEFAPAFSLRYSKRRRARVTLKWHKQNWPHGISINKSGINNCMAMSTQVLYRIGIGETSLGEVNILQWFNVKMEMTRFNSRYSLYEA</sequence>
<keyword evidence="2" id="KW-1185">Reference proteome</keyword>
<dbReference type="EMBL" id="BGZK01000015">
    <property type="protein sequence ID" value="GBP04714.1"/>
    <property type="molecule type" value="Genomic_DNA"/>
</dbReference>
<organism evidence="1 2">
    <name type="scientific">Eumeta variegata</name>
    <name type="common">Bagworm moth</name>
    <name type="synonym">Eumeta japonica</name>
    <dbReference type="NCBI Taxonomy" id="151549"/>
    <lineage>
        <taxon>Eukaryota</taxon>
        <taxon>Metazoa</taxon>
        <taxon>Ecdysozoa</taxon>
        <taxon>Arthropoda</taxon>
        <taxon>Hexapoda</taxon>
        <taxon>Insecta</taxon>
        <taxon>Pterygota</taxon>
        <taxon>Neoptera</taxon>
        <taxon>Endopterygota</taxon>
        <taxon>Lepidoptera</taxon>
        <taxon>Glossata</taxon>
        <taxon>Ditrysia</taxon>
        <taxon>Tineoidea</taxon>
        <taxon>Psychidae</taxon>
        <taxon>Oiketicinae</taxon>
        <taxon>Eumeta</taxon>
    </lineage>
</organism>
<accession>A0A4C1SRY9</accession>
<proteinExistence type="predicted"/>
<evidence type="ECO:0000313" key="2">
    <source>
        <dbReference type="Proteomes" id="UP000299102"/>
    </source>
</evidence>
<dbReference type="AlphaFoldDB" id="A0A4C1SRY9"/>
<reference evidence="1 2" key="1">
    <citation type="journal article" date="2019" name="Commun. Biol.">
        <title>The bagworm genome reveals a unique fibroin gene that provides high tensile strength.</title>
        <authorList>
            <person name="Kono N."/>
            <person name="Nakamura H."/>
            <person name="Ohtoshi R."/>
            <person name="Tomita M."/>
            <person name="Numata K."/>
            <person name="Arakawa K."/>
        </authorList>
    </citation>
    <scope>NUCLEOTIDE SEQUENCE [LARGE SCALE GENOMIC DNA]</scope>
</reference>
<dbReference type="Proteomes" id="UP000299102">
    <property type="component" value="Unassembled WGS sequence"/>
</dbReference>
<gene>
    <name evidence="1" type="ORF">EVAR_3669_1</name>
</gene>
<comment type="caution">
    <text evidence="1">The sequence shown here is derived from an EMBL/GenBank/DDBJ whole genome shotgun (WGS) entry which is preliminary data.</text>
</comment>
<protein>
    <submittedName>
        <fullName evidence="1">Uncharacterized protein</fullName>
    </submittedName>
</protein>
<evidence type="ECO:0000313" key="1">
    <source>
        <dbReference type="EMBL" id="GBP04714.1"/>
    </source>
</evidence>
<name>A0A4C1SRY9_EUMVA</name>